<evidence type="ECO:0000256" key="2">
    <source>
        <dbReference type="ARBA" id="ARBA00022490"/>
    </source>
</evidence>
<dbReference type="Pfam" id="PF00370">
    <property type="entry name" value="FGGY_N"/>
    <property type="match status" value="1"/>
</dbReference>
<dbReference type="GO" id="GO:0005975">
    <property type="term" value="P:carbohydrate metabolic process"/>
    <property type="evidence" value="ECO:0007669"/>
    <property type="project" value="InterPro"/>
</dbReference>
<sequence length="519" mass="57554">MDYILAFDAGTGSVRGVLYDTGGKQVACSQYEWEHRPDPAYPGSMDFDYVRNWEIIKLCISEILRQSNLQADGIKAISATSMREGFVLYDDKGNEIWACANVDARAFEEVMLLKQKDPELEQKIYNLSGQTFALGALPRLLWLKRNKPVLYEKAASITMLNDWILYKLTGELQVDPSNGCTTGIFHLQERNWRSTIMDLCGIKDSLLPPVNEAGVMLGSVTAEAARQTGLYVGIPVVSGGGDAQLASVGAGSISEGQVFVCGGSFWQQEVNVGKPAIDAQCRIRINCHAVKDLWQVETISFFPGLVMRWFRDAFCAEEKIEATRTGRDAYAILEEKAKDVPIGSHGIIPIFSDVMNYISWRHASPSFLNLSLEPQKCGKKEIFRSIQENAAFTTLGNLKLIEEATGYFPEEVIFAGGAAKGELWSQTLSDVLGVPVKIPVEKEAAALGTAIMAGVGVGLFKNINEGIKKAVKWERLHQPNMENHEAYKGYYEKWRTVYKKQLELSDAGLTEHMWKAPGL</sequence>
<evidence type="ECO:0000259" key="5">
    <source>
        <dbReference type="Pfam" id="PF00370"/>
    </source>
</evidence>
<dbReference type="Gene3D" id="3.30.420.40">
    <property type="match status" value="2"/>
</dbReference>
<keyword evidence="2" id="KW-0963">Cytoplasm</keyword>
<dbReference type="PANTHER" id="PTHR43095:SF5">
    <property type="entry name" value="XYLULOSE KINASE"/>
    <property type="match status" value="1"/>
</dbReference>
<feature type="domain" description="Carbohydrate kinase FGGY N-terminal" evidence="5">
    <location>
        <begin position="3"/>
        <end position="249"/>
    </location>
</feature>
<dbReference type="InterPro" id="IPR050406">
    <property type="entry name" value="FGGY_Carb_Kinase"/>
</dbReference>
<feature type="domain" description="Carbohydrate kinase FGGY C-terminal" evidence="6">
    <location>
        <begin position="290"/>
        <end position="455"/>
    </location>
</feature>
<name>A0A4R2P447_9BACL</name>
<dbReference type="EMBL" id="SLXK01000009">
    <property type="protein sequence ID" value="TCP29570.1"/>
    <property type="molecule type" value="Genomic_DNA"/>
</dbReference>
<dbReference type="PANTHER" id="PTHR43095">
    <property type="entry name" value="SUGAR KINASE"/>
    <property type="match status" value="1"/>
</dbReference>
<dbReference type="PIRSF" id="PIRSF000538">
    <property type="entry name" value="GlpK"/>
    <property type="match status" value="1"/>
</dbReference>
<evidence type="ECO:0000313" key="8">
    <source>
        <dbReference type="Proteomes" id="UP000295416"/>
    </source>
</evidence>
<dbReference type="InterPro" id="IPR018485">
    <property type="entry name" value="FGGY_C"/>
</dbReference>
<dbReference type="RefSeq" id="WP_132745548.1">
    <property type="nucleotide sequence ID" value="NZ_SLXK01000009.1"/>
</dbReference>
<keyword evidence="3" id="KW-0808">Transferase</keyword>
<evidence type="ECO:0000259" key="6">
    <source>
        <dbReference type="Pfam" id="PF02782"/>
    </source>
</evidence>
<dbReference type="GO" id="GO:0009372">
    <property type="term" value="P:quorum sensing"/>
    <property type="evidence" value="ECO:0007669"/>
    <property type="project" value="InterPro"/>
</dbReference>
<keyword evidence="4 7" id="KW-0418">Kinase</keyword>
<dbReference type="CDD" id="cd07775">
    <property type="entry name" value="ASKHA_NBD_FGGY_AI-2K"/>
    <property type="match status" value="1"/>
</dbReference>
<dbReference type="OrthoDB" id="9805576at2"/>
<comment type="similarity">
    <text evidence="1">Belongs to the FGGY kinase family.</text>
</comment>
<dbReference type="InterPro" id="IPR000577">
    <property type="entry name" value="Carb_kinase_FGGY"/>
</dbReference>
<evidence type="ECO:0000256" key="4">
    <source>
        <dbReference type="ARBA" id="ARBA00022777"/>
    </source>
</evidence>
<reference evidence="7 8" key="1">
    <citation type="submission" date="2019-03" db="EMBL/GenBank/DDBJ databases">
        <title>Genomic Encyclopedia of Type Strains, Phase IV (KMG-IV): sequencing the most valuable type-strain genomes for metagenomic binning, comparative biology and taxonomic classification.</title>
        <authorList>
            <person name="Goeker M."/>
        </authorList>
    </citation>
    <scope>NUCLEOTIDE SEQUENCE [LARGE SCALE GENOMIC DNA]</scope>
    <source>
        <strain evidence="7 8">DSM 19377</strain>
    </source>
</reference>
<evidence type="ECO:0000313" key="7">
    <source>
        <dbReference type="EMBL" id="TCP29570.1"/>
    </source>
</evidence>
<keyword evidence="8" id="KW-1185">Reference proteome</keyword>
<protein>
    <submittedName>
        <fullName evidence="7">Autoinducer 2 (AI-2) kinase</fullName>
    </submittedName>
</protein>
<comment type="caution">
    <text evidence="7">The sequence shown here is derived from an EMBL/GenBank/DDBJ whole genome shotgun (WGS) entry which is preliminary data.</text>
</comment>
<dbReference type="InterPro" id="IPR018484">
    <property type="entry name" value="FGGY_N"/>
</dbReference>
<dbReference type="SUPFAM" id="SSF53067">
    <property type="entry name" value="Actin-like ATPase domain"/>
    <property type="match status" value="2"/>
</dbReference>
<evidence type="ECO:0000256" key="1">
    <source>
        <dbReference type="ARBA" id="ARBA00009156"/>
    </source>
</evidence>
<proteinExistence type="inferred from homology"/>
<evidence type="ECO:0000256" key="3">
    <source>
        <dbReference type="ARBA" id="ARBA00022679"/>
    </source>
</evidence>
<dbReference type="Pfam" id="PF02782">
    <property type="entry name" value="FGGY_C"/>
    <property type="match status" value="1"/>
</dbReference>
<dbReference type="NCBIfam" id="NF008187">
    <property type="entry name" value="PRK10939.1"/>
    <property type="match status" value="1"/>
</dbReference>
<organism evidence="7 8">
    <name type="scientific">Scopulibacillus darangshiensis</name>
    <dbReference type="NCBI Taxonomy" id="442528"/>
    <lineage>
        <taxon>Bacteria</taxon>
        <taxon>Bacillati</taxon>
        <taxon>Bacillota</taxon>
        <taxon>Bacilli</taxon>
        <taxon>Bacillales</taxon>
        <taxon>Sporolactobacillaceae</taxon>
        <taxon>Scopulibacillus</taxon>
    </lineage>
</organism>
<accession>A0A4R2P447</accession>
<gene>
    <name evidence="7" type="ORF">EV207_10923</name>
</gene>
<dbReference type="GO" id="GO:0071518">
    <property type="term" value="F:autoinducer-2 kinase activity"/>
    <property type="evidence" value="ECO:0007669"/>
    <property type="project" value="InterPro"/>
</dbReference>
<dbReference type="InterPro" id="IPR033676">
    <property type="entry name" value="AI-2_kinase"/>
</dbReference>
<dbReference type="InterPro" id="IPR043129">
    <property type="entry name" value="ATPase_NBD"/>
</dbReference>
<dbReference type="Proteomes" id="UP000295416">
    <property type="component" value="Unassembled WGS sequence"/>
</dbReference>
<dbReference type="AlphaFoldDB" id="A0A4R2P447"/>